<dbReference type="AlphaFoldDB" id="A0A645AT99"/>
<dbReference type="Pfam" id="PF02669">
    <property type="entry name" value="KdpC"/>
    <property type="match status" value="1"/>
</dbReference>
<keyword evidence="8" id="KW-1133">Transmembrane helix</keyword>
<evidence type="ECO:0000256" key="2">
    <source>
        <dbReference type="ARBA" id="ARBA00022475"/>
    </source>
</evidence>
<keyword evidence="2" id="KW-1003">Cell membrane</keyword>
<organism evidence="11">
    <name type="scientific">bioreactor metagenome</name>
    <dbReference type="NCBI Taxonomy" id="1076179"/>
    <lineage>
        <taxon>unclassified sequences</taxon>
        <taxon>metagenomes</taxon>
        <taxon>ecological metagenomes</taxon>
    </lineage>
</organism>
<keyword evidence="5" id="KW-0547">Nucleotide-binding</keyword>
<evidence type="ECO:0000256" key="3">
    <source>
        <dbReference type="ARBA" id="ARBA00022538"/>
    </source>
</evidence>
<evidence type="ECO:0000256" key="7">
    <source>
        <dbReference type="ARBA" id="ARBA00022958"/>
    </source>
</evidence>
<evidence type="ECO:0000313" key="11">
    <source>
        <dbReference type="EMBL" id="MPM56297.1"/>
    </source>
</evidence>
<evidence type="ECO:0000256" key="8">
    <source>
        <dbReference type="ARBA" id="ARBA00022989"/>
    </source>
</evidence>
<dbReference type="PANTHER" id="PTHR30042">
    <property type="entry name" value="POTASSIUM-TRANSPORTING ATPASE C CHAIN"/>
    <property type="match status" value="1"/>
</dbReference>
<keyword evidence="1" id="KW-0813">Transport</keyword>
<sequence length="75" mass="7802">MPVELVTSSGGGLDPHISPAAALYQVPRIAAAAGLSEAEVTKIIKKHTEGRLLGIIGEPRVHVLKVNLELGGILK</sequence>
<reference evidence="11" key="1">
    <citation type="submission" date="2019-08" db="EMBL/GenBank/DDBJ databases">
        <authorList>
            <person name="Kucharzyk K."/>
            <person name="Murdoch R.W."/>
            <person name="Higgins S."/>
            <person name="Loffler F."/>
        </authorList>
    </citation>
    <scope>NUCLEOTIDE SEQUENCE</scope>
</reference>
<dbReference type="EMBL" id="VSSQ01015687">
    <property type="protein sequence ID" value="MPM56297.1"/>
    <property type="molecule type" value="Genomic_DNA"/>
</dbReference>
<dbReference type="InterPro" id="IPR003820">
    <property type="entry name" value="KdpC"/>
</dbReference>
<dbReference type="GO" id="GO:0008556">
    <property type="term" value="F:P-type potassium transmembrane transporter activity"/>
    <property type="evidence" value="ECO:0007669"/>
    <property type="project" value="InterPro"/>
</dbReference>
<evidence type="ECO:0000256" key="10">
    <source>
        <dbReference type="ARBA" id="ARBA00023136"/>
    </source>
</evidence>
<keyword evidence="10" id="KW-0472">Membrane</keyword>
<dbReference type="GO" id="GO:0005524">
    <property type="term" value="F:ATP binding"/>
    <property type="evidence" value="ECO:0007669"/>
    <property type="project" value="UniProtKB-KW"/>
</dbReference>
<protein>
    <submittedName>
        <fullName evidence="11">Potassium-transporting ATPase KdpC subunit</fullName>
    </submittedName>
</protein>
<dbReference type="PANTHER" id="PTHR30042:SF2">
    <property type="entry name" value="POTASSIUM-TRANSPORTING ATPASE KDPC SUBUNIT"/>
    <property type="match status" value="1"/>
</dbReference>
<evidence type="ECO:0000256" key="6">
    <source>
        <dbReference type="ARBA" id="ARBA00022840"/>
    </source>
</evidence>
<proteinExistence type="predicted"/>
<keyword evidence="6" id="KW-0067">ATP-binding</keyword>
<comment type="caution">
    <text evidence="11">The sequence shown here is derived from an EMBL/GenBank/DDBJ whole genome shotgun (WGS) entry which is preliminary data.</text>
</comment>
<evidence type="ECO:0000256" key="5">
    <source>
        <dbReference type="ARBA" id="ARBA00022741"/>
    </source>
</evidence>
<dbReference type="GO" id="GO:0016020">
    <property type="term" value="C:membrane"/>
    <property type="evidence" value="ECO:0007669"/>
    <property type="project" value="InterPro"/>
</dbReference>
<gene>
    <name evidence="11" type="primary">kdpC_7</name>
    <name evidence="11" type="ORF">SDC9_103099</name>
</gene>
<keyword evidence="3" id="KW-0633">Potassium transport</keyword>
<keyword evidence="4" id="KW-0812">Transmembrane</keyword>
<evidence type="ECO:0000256" key="9">
    <source>
        <dbReference type="ARBA" id="ARBA00023065"/>
    </source>
</evidence>
<evidence type="ECO:0000256" key="1">
    <source>
        <dbReference type="ARBA" id="ARBA00022448"/>
    </source>
</evidence>
<accession>A0A645AT99</accession>
<evidence type="ECO:0000256" key="4">
    <source>
        <dbReference type="ARBA" id="ARBA00022692"/>
    </source>
</evidence>
<name>A0A645AT99_9ZZZZ</name>
<keyword evidence="7" id="KW-0630">Potassium</keyword>
<keyword evidence="9" id="KW-0406">Ion transport</keyword>